<feature type="region of interest" description="Disordered" evidence="1">
    <location>
        <begin position="1"/>
        <end position="22"/>
    </location>
</feature>
<dbReference type="Proteomes" id="UP000284547">
    <property type="component" value="Unassembled WGS sequence"/>
</dbReference>
<reference evidence="3 4" key="1">
    <citation type="submission" date="2018-08" db="EMBL/GenBank/DDBJ databases">
        <title>Flavobacterium tibetense sp. nov., isolated from a wetland YonghuCo on Tibetan Plateau.</title>
        <authorList>
            <person name="Phurbu D."/>
            <person name="Lu H."/>
            <person name="Xing P."/>
        </authorList>
    </citation>
    <scope>NUCLEOTIDE SEQUENCE [LARGE SCALE GENOMIC DNA]</scope>
    <source>
        <strain evidence="3 4">DJC</strain>
    </source>
</reference>
<evidence type="ECO:0000313" key="3">
    <source>
        <dbReference type="EMBL" id="RGP38094.1"/>
    </source>
</evidence>
<keyword evidence="4" id="KW-1185">Reference proteome</keyword>
<dbReference type="RefSeq" id="WP_118150149.1">
    <property type="nucleotide sequence ID" value="NZ_QWEY01000002.1"/>
</dbReference>
<comment type="caution">
    <text evidence="3">The sequence shown here is derived from an EMBL/GenBank/DDBJ whole genome shotgun (WGS) entry which is preliminary data.</text>
</comment>
<evidence type="ECO:0000259" key="2">
    <source>
        <dbReference type="SMART" id="SM01007"/>
    </source>
</evidence>
<name>A0A411Z4W3_9RHOB</name>
<dbReference type="InterPro" id="IPR001303">
    <property type="entry name" value="Aldolase_II/adducin_N"/>
</dbReference>
<organism evidence="3 4">
    <name type="scientific">Pseudotabrizicola alkalilacus</name>
    <dbReference type="NCBI Taxonomy" id="2305252"/>
    <lineage>
        <taxon>Bacteria</taxon>
        <taxon>Pseudomonadati</taxon>
        <taxon>Pseudomonadota</taxon>
        <taxon>Alphaproteobacteria</taxon>
        <taxon>Rhodobacterales</taxon>
        <taxon>Paracoccaceae</taxon>
        <taxon>Pseudotabrizicola</taxon>
    </lineage>
</organism>
<evidence type="ECO:0000256" key="1">
    <source>
        <dbReference type="SAM" id="MobiDB-lite"/>
    </source>
</evidence>
<dbReference type="SMART" id="SM01007">
    <property type="entry name" value="Aldolase_II"/>
    <property type="match status" value="1"/>
</dbReference>
<gene>
    <name evidence="3" type="ORF">D1012_04445</name>
</gene>
<dbReference type="SUPFAM" id="SSF53639">
    <property type="entry name" value="AraD/HMP-PK domain-like"/>
    <property type="match status" value="1"/>
</dbReference>
<sequence length="421" mass="46333">MQSRWNDAEAAHNRVSAGPDPADVDLADRVYTSRLIGGDPDLVLHGGGNTSVKTVRLWPDGSRRATLHVKGSGWDLATIEPEGLPALDLEALQSARDLPRMSDEQMVTFLRANLMDPAAPNPSLETLLHAFLPAKFVDHSHASAVLALANQPDAAQIGSDIYGKRLAIVDYVMPGYDLSIEAARIYDSNPDCEGLWLVNHGLFTFGETAQQSYQRMIEFAAMAEGYLSDQGAALDPEPGADCALPERDRDFGQRLQQAMNKRGHGWATAVLDFRTSELIRAILDQPEYVQALQRGTVTPDHVIRLKPFPLVLRRNATMADIDAALSDFATRYRQYFDQGAARTAESKIMLDPLPRLVLVPGLGLFGIGKSAGDARIVADLAMQMVRVVSAAERYGIFAPLHPLRLFEMEYWSLEQAKLRKS</sequence>
<dbReference type="InterPro" id="IPR036409">
    <property type="entry name" value="Aldolase_II/adducin_N_sf"/>
</dbReference>
<dbReference type="AlphaFoldDB" id="A0A411Z4W3"/>
<proteinExistence type="predicted"/>
<dbReference type="Gene3D" id="3.40.225.10">
    <property type="entry name" value="Class II aldolase/adducin N-terminal domain"/>
    <property type="match status" value="1"/>
</dbReference>
<protein>
    <submittedName>
        <fullName evidence="3">Class II aldolase</fullName>
    </submittedName>
</protein>
<feature type="compositionally biased region" description="Basic and acidic residues" evidence="1">
    <location>
        <begin position="1"/>
        <end position="12"/>
    </location>
</feature>
<accession>A0A411Z4W3</accession>
<dbReference type="EMBL" id="QWEY01000002">
    <property type="protein sequence ID" value="RGP38094.1"/>
    <property type="molecule type" value="Genomic_DNA"/>
</dbReference>
<feature type="domain" description="Class II aldolase/adducin N-terminal" evidence="2">
    <location>
        <begin position="28"/>
        <end position="227"/>
    </location>
</feature>
<evidence type="ECO:0000313" key="4">
    <source>
        <dbReference type="Proteomes" id="UP000284547"/>
    </source>
</evidence>
<dbReference type="Pfam" id="PF00596">
    <property type="entry name" value="Aldolase_II"/>
    <property type="match status" value="1"/>
</dbReference>
<dbReference type="OrthoDB" id="9774430at2"/>